<organism evidence="2 3">
    <name type="scientific">Marivirga arenosa</name>
    <dbReference type="NCBI Taxonomy" id="3059076"/>
    <lineage>
        <taxon>Bacteria</taxon>
        <taxon>Pseudomonadati</taxon>
        <taxon>Bacteroidota</taxon>
        <taxon>Cytophagia</taxon>
        <taxon>Cytophagales</taxon>
        <taxon>Marivirgaceae</taxon>
        <taxon>Marivirga</taxon>
    </lineage>
</organism>
<evidence type="ECO:0000256" key="1">
    <source>
        <dbReference type="SAM" id="SignalP"/>
    </source>
</evidence>
<dbReference type="AlphaFoldDB" id="A0AA51N7N6"/>
<feature type="signal peptide" evidence="1">
    <location>
        <begin position="1"/>
        <end position="19"/>
    </location>
</feature>
<dbReference type="EMBL" id="CP129970">
    <property type="protein sequence ID" value="WMN06030.1"/>
    <property type="molecule type" value="Genomic_DNA"/>
</dbReference>
<keyword evidence="3" id="KW-1185">Reference proteome</keyword>
<accession>A0AA51N7N6</accession>
<gene>
    <name evidence="2" type="ORF">QYS48_31355</name>
</gene>
<protein>
    <recommendedName>
        <fullName evidence="4">Glycosyl hydrolase family 88</fullName>
    </recommendedName>
</protein>
<evidence type="ECO:0008006" key="4">
    <source>
        <dbReference type="Google" id="ProtNLM"/>
    </source>
</evidence>
<name>A0AA51N7N6_9BACT</name>
<evidence type="ECO:0000313" key="2">
    <source>
        <dbReference type="EMBL" id="WMN06030.1"/>
    </source>
</evidence>
<evidence type="ECO:0000313" key="3">
    <source>
        <dbReference type="Proteomes" id="UP001244443"/>
    </source>
</evidence>
<reference evidence="2" key="1">
    <citation type="submission" date="2023-08" db="EMBL/GenBank/DDBJ databases">
        <title>Comparative genomics and taxonomic characterization of three novel marine species of genus Marivirga.</title>
        <authorList>
            <person name="Muhammad N."/>
            <person name="Kim S.-G."/>
        </authorList>
    </citation>
    <scope>NUCLEOTIDE SEQUENCE [LARGE SCALE GENOMIC DNA]</scope>
    <source>
        <strain evidence="2">ABR2-2</strain>
    </source>
</reference>
<dbReference type="RefSeq" id="WP_308355732.1">
    <property type="nucleotide sequence ID" value="NZ_CP129970.2"/>
</dbReference>
<keyword evidence="1" id="KW-0732">Signal</keyword>
<dbReference type="Proteomes" id="UP001244443">
    <property type="component" value="Chromosome"/>
</dbReference>
<proteinExistence type="predicted"/>
<sequence length="474" mass="55130">MRFTLLISFYLFFSISTFSQINNSYANELHKKTTNYISKSLNYLKSSQLKENDSIFKFKGEWETQMSMNFWFPMLGNETSAYDSNCFSTATIHNILAEIYLNYPEYEQIPLMLDLAFQRILAYKTGYTFNFWNELPDLKSYRKNKEIEYVRRPNNFSLPVRYIQKAANVADDADDTAAGLMAIYYQNKINDQNIPDSLNDIHKIFDQYIDYNRNNRNWYNVWQGQGINTKAYLTWFGEEHSETRPWNILREFLHQISLLTPLSKMYPHAGEPYIPYGSNDIDIVVNMNILRMFSLYDNNESLVKHYSAAFVEDQILKEKFDYKAVYYPNQFHIPYYVTKAYHSGVKELEKSSKIVEKFILQEFEENGHWVSRSGINKGDSLQSTIYAVSALLNSGGLNSAKSEKAIVAGLDSILSKSIETDNEIHWTGGVFFSGGTVVRDVLHWKSDAVTTALVLELLVNLRNHLENKYPELKD</sequence>
<feature type="chain" id="PRO_5041458110" description="Glycosyl hydrolase family 88" evidence="1">
    <location>
        <begin position="20"/>
        <end position="474"/>
    </location>
</feature>